<feature type="region of interest" description="Disordered" evidence="1">
    <location>
        <begin position="49"/>
        <end position="73"/>
    </location>
</feature>
<evidence type="ECO:0000313" key="2">
    <source>
        <dbReference type="EMBL" id="RZB39578.1"/>
    </source>
</evidence>
<accession>A0A482V8W0</accession>
<sequence>MQELQVRNFRGRRGVRIDGTNLICQSGLTAACLHFVLLCGRDPSEAAALAESGGRRHPRRQVDPEHFEQPTPHLRHTAPHFRRIYPLARRFLFRSAPVLSGLEVFGTDRLFPNTRMRPVSAQRLILAWRCPAP</sequence>
<dbReference type="Proteomes" id="UP000292052">
    <property type="component" value="Unassembled WGS sequence"/>
</dbReference>
<dbReference type="AlphaFoldDB" id="A0A482V8W0"/>
<organism evidence="2 3">
    <name type="scientific">Asbolus verrucosus</name>
    <name type="common">Desert ironclad beetle</name>
    <dbReference type="NCBI Taxonomy" id="1661398"/>
    <lineage>
        <taxon>Eukaryota</taxon>
        <taxon>Metazoa</taxon>
        <taxon>Ecdysozoa</taxon>
        <taxon>Arthropoda</taxon>
        <taxon>Hexapoda</taxon>
        <taxon>Insecta</taxon>
        <taxon>Pterygota</taxon>
        <taxon>Neoptera</taxon>
        <taxon>Endopterygota</taxon>
        <taxon>Coleoptera</taxon>
        <taxon>Polyphaga</taxon>
        <taxon>Cucujiformia</taxon>
        <taxon>Tenebrionidae</taxon>
        <taxon>Pimeliinae</taxon>
        <taxon>Asbolus</taxon>
    </lineage>
</organism>
<comment type="caution">
    <text evidence="2">The sequence shown here is derived from an EMBL/GenBank/DDBJ whole genome shotgun (WGS) entry which is preliminary data.</text>
</comment>
<dbReference type="PROSITE" id="PS51257">
    <property type="entry name" value="PROKAR_LIPOPROTEIN"/>
    <property type="match status" value="1"/>
</dbReference>
<dbReference type="EMBL" id="QDEB01127177">
    <property type="protein sequence ID" value="RZB39578.1"/>
    <property type="molecule type" value="Genomic_DNA"/>
</dbReference>
<keyword evidence="3" id="KW-1185">Reference proteome</keyword>
<protein>
    <submittedName>
        <fullName evidence="2">Uncharacterized protein</fullName>
    </submittedName>
</protein>
<evidence type="ECO:0000256" key="1">
    <source>
        <dbReference type="SAM" id="MobiDB-lite"/>
    </source>
</evidence>
<name>A0A482V8W0_ASBVE</name>
<evidence type="ECO:0000313" key="3">
    <source>
        <dbReference type="Proteomes" id="UP000292052"/>
    </source>
</evidence>
<reference evidence="2 3" key="1">
    <citation type="submission" date="2017-03" db="EMBL/GenBank/DDBJ databases">
        <title>Genome of the blue death feigning beetle - Asbolus verrucosus.</title>
        <authorList>
            <person name="Rider S.D."/>
        </authorList>
    </citation>
    <scope>NUCLEOTIDE SEQUENCE [LARGE SCALE GENOMIC DNA]</scope>
    <source>
        <strain evidence="2">Butters</strain>
        <tissue evidence="2">Head and leg muscle</tissue>
    </source>
</reference>
<gene>
    <name evidence="2" type="ORF">BDFB_014304</name>
</gene>
<dbReference type="OrthoDB" id="10497469at2759"/>
<proteinExistence type="predicted"/>